<dbReference type="InterPro" id="IPR052366">
    <property type="entry name" value="GTP_Pyrophosphokinase"/>
</dbReference>
<gene>
    <name evidence="4" type="ORF">BRYFOR_07129</name>
</gene>
<evidence type="ECO:0000259" key="3">
    <source>
        <dbReference type="SMART" id="SM00954"/>
    </source>
</evidence>
<dbReference type="InterPro" id="IPR007685">
    <property type="entry name" value="RelA_SpoT"/>
</dbReference>
<dbReference type="Pfam" id="PF04607">
    <property type="entry name" value="RelA_SpoT"/>
    <property type="match status" value="1"/>
</dbReference>
<evidence type="ECO:0000256" key="2">
    <source>
        <dbReference type="SAM" id="Coils"/>
    </source>
</evidence>
<evidence type="ECO:0000313" key="4">
    <source>
        <dbReference type="EMBL" id="EET61061.1"/>
    </source>
</evidence>
<dbReference type="UniPathway" id="UPA00908">
    <property type="reaction ID" value="UER00884"/>
</dbReference>
<dbReference type="Gene3D" id="3.30.460.10">
    <property type="entry name" value="Beta Polymerase, domain 2"/>
    <property type="match status" value="1"/>
</dbReference>
<organism evidence="4 5">
    <name type="scientific">Marvinbryantia formatexigens DSM 14469</name>
    <dbReference type="NCBI Taxonomy" id="478749"/>
    <lineage>
        <taxon>Bacteria</taxon>
        <taxon>Bacillati</taxon>
        <taxon>Bacillota</taxon>
        <taxon>Clostridia</taxon>
        <taxon>Lachnospirales</taxon>
        <taxon>Lachnospiraceae</taxon>
        <taxon>Marvinbryantia</taxon>
    </lineage>
</organism>
<evidence type="ECO:0000256" key="1">
    <source>
        <dbReference type="ARBA" id="ARBA00004976"/>
    </source>
</evidence>
<reference evidence="4" key="1">
    <citation type="submission" date="2009-07" db="EMBL/GenBank/DDBJ databases">
        <authorList>
            <person name="Weinstock G."/>
            <person name="Sodergren E."/>
            <person name="Clifton S."/>
            <person name="Fulton L."/>
            <person name="Fulton B."/>
            <person name="Courtney L."/>
            <person name="Fronick C."/>
            <person name="Harrison M."/>
            <person name="Strong C."/>
            <person name="Farmer C."/>
            <person name="Delahaunty K."/>
            <person name="Markovic C."/>
            <person name="Hall O."/>
            <person name="Minx P."/>
            <person name="Tomlinson C."/>
            <person name="Mitreva M."/>
            <person name="Nelson J."/>
            <person name="Hou S."/>
            <person name="Wollam A."/>
            <person name="Pepin K.H."/>
            <person name="Johnson M."/>
            <person name="Bhonagiri V."/>
            <person name="Nash W.E."/>
            <person name="Warren W."/>
            <person name="Chinwalla A."/>
            <person name="Mardis E.R."/>
            <person name="Wilson R.K."/>
        </authorList>
    </citation>
    <scope>NUCLEOTIDE SEQUENCE [LARGE SCALE GENOMIC DNA]</scope>
    <source>
        <strain evidence="4">DSM 14469</strain>
    </source>
</reference>
<dbReference type="InterPro" id="IPR043519">
    <property type="entry name" value="NT_sf"/>
</dbReference>
<dbReference type="PANTHER" id="PTHR47837:SF2">
    <property type="entry name" value="GTP PYROPHOSPHOKINASE YWAC"/>
    <property type="match status" value="1"/>
</dbReference>
<dbReference type="eggNOG" id="COG2357">
    <property type="taxonomic scope" value="Bacteria"/>
</dbReference>
<dbReference type="SUPFAM" id="SSF81301">
    <property type="entry name" value="Nucleotidyltransferase"/>
    <property type="match status" value="1"/>
</dbReference>
<comment type="pathway">
    <text evidence="1">Purine metabolism; ppGpp biosynthesis; ppGpp from GTP: step 1/2.</text>
</comment>
<feature type="coiled-coil region" evidence="2">
    <location>
        <begin position="94"/>
        <end position="121"/>
    </location>
</feature>
<dbReference type="CDD" id="cd05399">
    <property type="entry name" value="NT_Rel-Spo_like"/>
    <property type="match status" value="1"/>
</dbReference>
<comment type="caution">
    <text evidence="4">The sequence shown here is derived from an EMBL/GenBank/DDBJ whole genome shotgun (WGS) entry which is preliminary data.</text>
</comment>
<proteinExistence type="predicted"/>
<dbReference type="EMBL" id="ACCL02000008">
    <property type="protein sequence ID" value="EET61061.1"/>
    <property type="molecule type" value="Genomic_DNA"/>
</dbReference>
<dbReference type="AlphaFoldDB" id="C6LES9"/>
<dbReference type="SMART" id="SM00954">
    <property type="entry name" value="RelA_SpoT"/>
    <property type="match status" value="1"/>
</dbReference>
<dbReference type="Proteomes" id="UP000005561">
    <property type="component" value="Unassembled WGS sequence"/>
</dbReference>
<dbReference type="PANTHER" id="PTHR47837">
    <property type="entry name" value="GTP PYROPHOSPHOKINASE YJBM"/>
    <property type="match status" value="1"/>
</dbReference>
<dbReference type="STRING" id="168384.SAMN05660368_00265"/>
<sequence>MNNLSVRLNKLNGGKGCVILYLYTAGIRTAGKRIFITYKRQESSMEIQIWRDLLDPYDLAVRELTTKFEHLRYEYKSRGLYCPIEQVTGRVKTISSILDKMQKKQIEMAEIEERMEDIAGIRIICQFVEDIPKVVNMIRSRRDMTVKHEKDYVTHAKTSGYRSYHVIVNYGVELMSGPKTIQAEIQIRTMGMNFWSTIEHSLQYKYKQNIPDHLREKLLKSADAIVVLDSEMSSVRDEIMDAQNSMQHQTNLVAEILNNIQNLYKYANKREISKIQEEFYEVYGENDLEKLERFHRQLDLISEGYRAQELNFSGKETP</sequence>
<accession>C6LES9</accession>
<dbReference type="GO" id="GO:0015970">
    <property type="term" value="P:guanosine tetraphosphate biosynthetic process"/>
    <property type="evidence" value="ECO:0007669"/>
    <property type="project" value="UniProtKB-UniPathway"/>
</dbReference>
<evidence type="ECO:0000313" key="5">
    <source>
        <dbReference type="Proteomes" id="UP000005561"/>
    </source>
</evidence>
<keyword evidence="2" id="KW-0175">Coiled coil</keyword>
<name>C6LES9_9FIRM</name>
<dbReference type="Gene3D" id="1.10.287.860">
    <property type="entry name" value="Nucleotidyltransferase"/>
    <property type="match status" value="1"/>
</dbReference>
<keyword evidence="5" id="KW-1185">Reference proteome</keyword>
<protein>
    <submittedName>
        <fullName evidence="4">RelA/SpoT domain protein</fullName>
    </submittedName>
</protein>
<feature type="domain" description="RelA/SpoT" evidence="3">
    <location>
        <begin position="89"/>
        <end position="210"/>
    </location>
</feature>